<dbReference type="AlphaFoldDB" id="A0A858SXU8"/>
<proteinExistence type="predicted"/>
<dbReference type="InterPro" id="IPR018681">
    <property type="entry name" value="DUF2165_transmembrane"/>
</dbReference>
<keyword evidence="3" id="KW-1185">Reference proteome</keyword>
<gene>
    <name evidence="2" type="ORF">G3256_16585</name>
</gene>
<keyword evidence="1" id="KW-1133">Transmembrane helix</keyword>
<keyword evidence="1" id="KW-0812">Transmembrane</keyword>
<dbReference type="KEGG" id="rpon:G3256_16585"/>
<sequence>MDVTILLAQLVATGAIAAWLTTGLRDNLLHPALNETYTAEVFSMARMRSEYPDAFEMVAHRAITTRSTQQLAFRAVVAAEALACILLWVGVVALLMAMVGTAAAETARVLALLGATAFTAIWAGFLVVGNYFYYWFCHEGAQNTHYQMTLWGLGTMILISLS</sequence>
<protein>
    <submittedName>
        <fullName evidence="2">DUF2165 domain-containing protein</fullName>
    </submittedName>
</protein>
<reference evidence="2 3" key="1">
    <citation type="submission" date="2020-02" db="EMBL/GenBank/DDBJ databases">
        <title>Genome sequence of Roseobacter ponti.</title>
        <authorList>
            <person name="Hollensteiner J."/>
            <person name="Schneider D."/>
            <person name="Poehlein A."/>
            <person name="Daniel R."/>
        </authorList>
    </citation>
    <scope>NUCLEOTIDE SEQUENCE [LARGE SCALE GENOMIC DNA]</scope>
    <source>
        <strain evidence="2 3">DSM 106830</strain>
    </source>
</reference>
<evidence type="ECO:0000256" key="1">
    <source>
        <dbReference type="SAM" id="Phobius"/>
    </source>
</evidence>
<evidence type="ECO:0000313" key="3">
    <source>
        <dbReference type="Proteomes" id="UP000503308"/>
    </source>
</evidence>
<feature type="transmembrane region" description="Helical" evidence="1">
    <location>
        <begin position="71"/>
        <end position="97"/>
    </location>
</feature>
<dbReference type="Pfam" id="PF09933">
    <property type="entry name" value="DUF2165"/>
    <property type="match status" value="1"/>
</dbReference>
<dbReference type="EMBL" id="CP048788">
    <property type="protein sequence ID" value="QJF52672.1"/>
    <property type="molecule type" value="Genomic_DNA"/>
</dbReference>
<keyword evidence="1" id="KW-0472">Membrane</keyword>
<evidence type="ECO:0000313" key="2">
    <source>
        <dbReference type="EMBL" id="QJF52672.1"/>
    </source>
</evidence>
<name>A0A858SXU8_9RHOB</name>
<accession>A0A858SXU8</accession>
<dbReference type="RefSeq" id="WP_169641892.1">
    <property type="nucleotide sequence ID" value="NZ_CP048788.1"/>
</dbReference>
<organism evidence="2 3">
    <name type="scientific">Roseobacter ponti</name>
    <dbReference type="NCBI Taxonomy" id="1891787"/>
    <lineage>
        <taxon>Bacteria</taxon>
        <taxon>Pseudomonadati</taxon>
        <taxon>Pseudomonadota</taxon>
        <taxon>Alphaproteobacteria</taxon>
        <taxon>Rhodobacterales</taxon>
        <taxon>Roseobacteraceae</taxon>
        <taxon>Roseobacter</taxon>
    </lineage>
</organism>
<feature type="transmembrane region" description="Helical" evidence="1">
    <location>
        <begin position="109"/>
        <end position="133"/>
    </location>
</feature>
<dbReference type="Proteomes" id="UP000503308">
    <property type="component" value="Chromosome"/>
</dbReference>